<dbReference type="OMA" id="DEMFINQ"/>
<evidence type="ECO:0000256" key="9">
    <source>
        <dbReference type="SAM" id="Phobius"/>
    </source>
</evidence>
<keyword evidence="2" id="KW-1003">Cell membrane</keyword>
<evidence type="ECO:0000256" key="1">
    <source>
        <dbReference type="ARBA" id="ARBA00004651"/>
    </source>
</evidence>
<accession>R7TV89</accession>
<keyword evidence="3 9" id="KW-0812">Transmembrane</keyword>
<reference evidence="11 13" key="2">
    <citation type="journal article" date="2013" name="Nature">
        <title>Insights into bilaterian evolution from three spiralian genomes.</title>
        <authorList>
            <person name="Simakov O."/>
            <person name="Marletaz F."/>
            <person name="Cho S.J."/>
            <person name="Edsinger-Gonzales E."/>
            <person name="Havlak P."/>
            <person name="Hellsten U."/>
            <person name="Kuo D.H."/>
            <person name="Larsson T."/>
            <person name="Lv J."/>
            <person name="Arendt D."/>
            <person name="Savage R."/>
            <person name="Osoegawa K."/>
            <person name="de Jong P."/>
            <person name="Grimwood J."/>
            <person name="Chapman J.A."/>
            <person name="Shapiro H."/>
            <person name="Aerts A."/>
            <person name="Otillar R.P."/>
            <person name="Terry A.Y."/>
            <person name="Boore J.L."/>
            <person name="Grigoriev I.V."/>
            <person name="Lindberg D.R."/>
            <person name="Seaver E.C."/>
            <person name="Weisblat D.A."/>
            <person name="Putnam N.H."/>
            <person name="Rokhsar D.S."/>
        </authorList>
    </citation>
    <scope>NUCLEOTIDE SEQUENCE</scope>
    <source>
        <strain evidence="11 13">I ESC-2004</strain>
    </source>
</reference>
<feature type="transmembrane region" description="Helical" evidence="9">
    <location>
        <begin position="6"/>
        <end position="34"/>
    </location>
</feature>
<feature type="non-terminal residue" evidence="11">
    <location>
        <position position="139"/>
    </location>
</feature>
<dbReference type="Proteomes" id="UP000014760">
    <property type="component" value="Unassembled WGS sequence"/>
</dbReference>
<keyword evidence="6 9" id="KW-0472">Membrane</keyword>
<dbReference type="EMBL" id="KB308507">
    <property type="protein sequence ID" value="ELT97639.1"/>
    <property type="molecule type" value="Genomic_DNA"/>
</dbReference>
<evidence type="ECO:0000256" key="2">
    <source>
        <dbReference type="ARBA" id="ARBA00022475"/>
    </source>
</evidence>
<dbReference type="STRING" id="283909.R7TV89"/>
<dbReference type="SUPFAM" id="SSF81321">
    <property type="entry name" value="Family A G protein-coupled receptor-like"/>
    <property type="match status" value="1"/>
</dbReference>
<dbReference type="Pfam" id="PF00001">
    <property type="entry name" value="7tm_1"/>
    <property type="match status" value="1"/>
</dbReference>
<comment type="subcellular location">
    <subcellularLocation>
        <location evidence="1">Cell membrane</location>
        <topology evidence="1">Multi-pass membrane protein</topology>
    </subcellularLocation>
</comment>
<dbReference type="PANTHER" id="PTHR24228">
    <property type="entry name" value="B2 BRADYKININ RECEPTOR/ANGIOTENSIN II RECEPTOR"/>
    <property type="match status" value="1"/>
</dbReference>
<dbReference type="GO" id="GO:0004930">
    <property type="term" value="F:G protein-coupled receptor activity"/>
    <property type="evidence" value="ECO:0007669"/>
    <property type="project" value="UniProtKB-KW"/>
</dbReference>
<reference evidence="13" key="1">
    <citation type="submission" date="2012-12" db="EMBL/GenBank/DDBJ databases">
        <authorList>
            <person name="Hellsten U."/>
            <person name="Grimwood J."/>
            <person name="Chapman J.A."/>
            <person name="Shapiro H."/>
            <person name="Aerts A."/>
            <person name="Otillar R.P."/>
            <person name="Terry A.Y."/>
            <person name="Boore J.L."/>
            <person name="Simakov O."/>
            <person name="Marletaz F."/>
            <person name="Cho S.-J."/>
            <person name="Edsinger-Gonzales E."/>
            <person name="Havlak P."/>
            <person name="Kuo D.-H."/>
            <person name="Larsson T."/>
            <person name="Lv J."/>
            <person name="Arendt D."/>
            <person name="Savage R."/>
            <person name="Osoegawa K."/>
            <person name="de Jong P."/>
            <person name="Lindberg D.R."/>
            <person name="Seaver E.C."/>
            <person name="Weisblat D.A."/>
            <person name="Putnam N.H."/>
            <person name="Grigoriev I.V."/>
            <person name="Rokhsar D.S."/>
        </authorList>
    </citation>
    <scope>NUCLEOTIDE SEQUENCE</scope>
    <source>
        <strain evidence="13">I ESC-2004</strain>
    </source>
</reference>
<dbReference type="PANTHER" id="PTHR24228:SF59">
    <property type="entry name" value="NEUROPEPTIDE RECEPTOR 15"/>
    <property type="match status" value="1"/>
</dbReference>
<keyword evidence="5" id="KW-0297">G-protein coupled receptor</keyword>
<name>R7TV89_CAPTE</name>
<evidence type="ECO:0000256" key="6">
    <source>
        <dbReference type="ARBA" id="ARBA00023136"/>
    </source>
</evidence>
<evidence type="ECO:0000256" key="8">
    <source>
        <dbReference type="ARBA" id="ARBA00023224"/>
    </source>
</evidence>
<dbReference type="Gene3D" id="1.20.1070.10">
    <property type="entry name" value="Rhodopsin 7-helix transmembrane proteins"/>
    <property type="match status" value="1"/>
</dbReference>
<evidence type="ECO:0000259" key="10">
    <source>
        <dbReference type="PROSITE" id="PS50262"/>
    </source>
</evidence>
<dbReference type="InterPro" id="IPR017452">
    <property type="entry name" value="GPCR_Rhodpsn_7TM"/>
</dbReference>
<protein>
    <recommendedName>
        <fullName evidence="10">G-protein coupled receptors family 1 profile domain-containing protein</fullName>
    </recommendedName>
</protein>
<dbReference type="OrthoDB" id="9996086at2759"/>
<organism evidence="11">
    <name type="scientific">Capitella teleta</name>
    <name type="common">Polychaete worm</name>
    <dbReference type="NCBI Taxonomy" id="283909"/>
    <lineage>
        <taxon>Eukaryota</taxon>
        <taxon>Metazoa</taxon>
        <taxon>Spiralia</taxon>
        <taxon>Lophotrochozoa</taxon>
        <taxon>Annelida</taxon>
        <taxon>Polychaeta</taxon>
        <taxon>Sedentaria</taxon>
        <taxon>Scolecida</taxon>
        <taxon>Capitellidae</taxon>
        <taxon>Capitella</taxon>
    </lineage>
</organism>
<keyword evidence="13" id="KW-1185">Reference proteome</keyword>
<feature type="domain" description="G-protein coupled receptors family 1 profile" evidence="10">
    <location>
        <begin position="23"/>
        <end position="139"/>
    </location>
</feature>
<dbReference type="HOGENOM" id="CLU_1850114_0_0_1"/>
<keyword evidence="8" id="KW-0807">Transducer</keyword>
<evidence type="ECO:0000313" key="13">
    <source>
        <dbReference type="Proteomes" id="UP000014760"/>
    </source>
</evidence>
<evidence type="ECO:0000256" key="7">
    <source>
        <dbReference type="ARBA" id="ARBA00023170"/>
    </source>
</evidence>
<feature type="transmembrane region" description="Helical" evidence="9">
    <location>
        <begin position="80"/>
        <end position="107"/>
    </location>
</feature>
<evidence type="ECO:0000256" key="4">
    <source>
        <dbReference type="ARBA" id="ARBA00022989"/>
    </source>
</evidence>
<keyword evidence="4 9" id="KW-1133">Transmembrane helix</keyword>
<evidence type="ECO:0000256" key="5">
    <source>
        <dbReference type="ARBA" id="ARBA00023040"/>
    </source>
</evidence>
<reference evidence="12" key="3">
    <citation type="submission" date="2015-06" db="UniProtKB">
        <authorList>
            <consortium name="EnsemblMetazoa"/>
        </authorList>
    </citation>
    <scope>IDENTIFICATION</scope>
</reference>
<feature type="transmembrane region" description="Helical" evidence="9">
    <location>
        <begin position="41"/>
        <end position="60"/>
    </location>
</feature>
<evidence type="ECO:0000313" key="12">
    <source>
        <dbReference type="EnsemblMetazoa" id="CapteP130656"/>
    </source>
</evidence>
<dbReference type="EnsemblMetazoa" id="CapteT130656">
    <property type="protein sequence ID" value="CapteP130656"/>
    <property type="gene ID" value="CapteG130656"/>
</dbReference>
<dbReference type="AlphaFoldDB" id="R7TV89"/>
<gene>
    <name evidence="11" type="ORF">CAPTEDRAFT_130656</name>
</gene>
<dbReference type="PRINTS" id="PR00237">
    <property type="entry name" value="GPCRRHODOPSN"/>
</dbReference>
<dbReference type="PROSITE" id="PS50262">
    <property type="entry name" value="G_PROTEIN_RECEP_F1_2"/>
    <property type="match status" value="1"/>
</dbReference>
<keyword evidence="7" id="KW-0675">Receptor</keyword>
<dbReference type="GO" id="GO:0005886">
    <property type="term" value="C:plasma membrane"/>
    <property type="evidence" value="ECO:0007669"/>
    <property type="project" value="UniProtKB-SubCell"/>
</dbReference>
<proteinExistence type="predicted"/>
<dbReference type="EMBL" id="AMQN01010784">
    <property type="status" value="NOT_ANNOTATED_CDS"/>
    <property type="molecule type" value="Genomic_DNA"/>
</dbReference>
<evidence type="ECO:0000256" key="3">
    <source>
        <dbReference type="ARBA" id="ARBA00022692"/>
    </source>
</evidence>
<feature type="transmembrane region" description="Helical" evidence="9">
    <location>
        <begin position="119"/>
        <end position="138"/>
    </location>
</feature>
<sequence length="139" mass="15377">MTSIHIKALCAVFSVVIATGLLGNIIIILVFMAAKSLRRPANVFIINLALNDILFMLSFTPFVSKALRQESWKITEHECLAMASCLFLASGSSVLCMGQLAVSRYIAIIRRNLLKYVNFYTTIPVAASSWLLTLPFYVA</sequence>
<evidence type="ECO:0000313" key="11">
    <source>
        <dbReference type="EMBL" id="ELT97639.1"/>
    </source>
</evidence>
<dbReference type="InterPro" id="IPR000276">
    <property type="entry name" value="GPCR_Rhodpsn"/>
</dbReference>